<feature type="compositionally biased region" description="Polar residues" evidence="1">
    <location>
        <begin position="35"/>
        <end position="57"/>
    </location>
</feature>
<proteinExistence type="predicted"/>
<gene>
    <name evidence="2" type="ORF">CRG98_044559</name>
</gene>
<evidence type="ECO:0000256" key="1">
    <source>
        <dbReference type="SAM" id="MobiDB-lite"/>
    </source>
</evidence>
<dbReference type="Proteomes" id="UP000233551">
    <property type="component" value="Unassembled WGS sequence"/>
</dbReference>
<accession>A0A2I0HTK7</accession>
<evidence type="ECO:0000313" key="3">
    <source>
        <dbReference type="Proteomes" id="UP000233551"/>
    </source>
</evidence>
<sequence>MIGTWMRSVQGLKDRARSCSISNAMFGGFKPLQTKPGSESTSDTSQQARQVSYSGDTAQESEAAEESRRLREAAKAEKVMHLICWEPQMTSPYMSPLYGSVLSQKFMYYRFTRRCALLLHSQSSRYCN</sequence>
<name>A0A2I0HTK7_PUNGR</name>
<dbReference type="InterPro" id="IPR022251">
    <property type="entry name" value="DUF3774_wound-induced"/>
</dbReference>
<comment type="caution">
    <text evidence="2">The sequence shown here is derived from an EMBL/GenBank/DDBJ whole genome shotgun (WGS) entry which is preliminary data.</text>
</comment>
<reference evidence="2 3" key="1">
    <citation type="submission" date="2017-11" db="EMBL/GenBank/DDBJ databases">
        <title>De-novo sequencing of pomegranate (Punica granatum L.) genome.</title>
        <authorList>
            <person name="Akparov Z."/>
            <person name="Amiraslanov A."/>
            <person name="Hajiyeva S."/>
            <person name="Abbasov M."/>
            <person name="Kaur K."/>
            <person name="Hamwieh A."/>
            <person name="Solovyev V."/>
            <person name="Salamov A."/>
            <person name="Braich B."/>
            <person name="Kosarev P."/>
            <person name="Mahmoud A."/>
            <person name="Hajiyev E."/>
            <person name="Babayeva S."/>
            <person name="Izzatullayeva V."/>
            <person name="Mammadov A."/>
            <person name="Mammadov A."/>
            <person name="Sharifova S."/>
            <person name="Ojaghi J."/>
            <person name="Eynullazada K."/>
            <person name="Bayramov B."/>
            <person name="Abdulazimova A."/>
            <person name="Shahmuradov I."/>
        </authorList>
    </citation>
    <scope>NUCLEOTIDE SEQUENCE [LARGE SCALE GENOMIC DNA]</scope>
    <source>
        <strain evidence="3">cv. AG2017</strain>
        <tissue evidence="2">Leaf</tissue>
    </source>
</reference>
<organism evidence="2 3">
    <name type="scientific">Punica granatum</name>
    <name type="common">Pomegranate</name>
    <dbReference type="NCBI Taxonomy" id="22663"/>
    <lineage>
        <taxon>Eukaryota</taxon>
        <taxon>Viridiplantae</taxon>
        <taxon>Streptophyta</taxon>
        <taxon>Embryophyta</taxon>
        <taxon>Tracheophyta</taxon>
        <taxon>Spermatophyta</taxon>
        <taxon>Magnoliopsida</taxon>
        <taxon>eudicotyledons</taxon>
        <taxon>Gunneridae</taxon>
        <taxon>Pentapetalae</taxon>
        <taxon>rosids</taxon>
        <taxon>malvids</taxon>
        <taxon>Myrtales</taxon>
        <taxon>Lythraceae</taxon>
        <taxon>Punica</taxon>
    </lineage>
</organism>
<dbReference type="AlphaFoldDB" id="A0A2I0HTK7"/>
<evidence type="ECO:0000313" key="2">
    <source>
        <dbReference type="EMBL" id="PKI35044.1"/>
    </source>
</evidence>
<dbReference type="EMBL" id="PGOL01005493">
    <property type="protein sequence ID" value="PKI35044.1"/>
    <property type="molecule type" value="Genomic_DNA"/>
</dbReference>
<keyword evidence="3" id="KW-1185">Reference proteome</keyword>
<dbReference type="Pfam" id="PF12609">
    <property type="entry name" value="DUF3774"/>
    <property type="match status" value="1"/>
</dbReference>
<feature type="region of interest" description="Disordered" evidence="1">
    <location>
        <begin position="28"/>
        <end position="70"/>
    </location>
</feature>
<protein>
    <submittedName>
        <fullName evidence="2">Uncharacterized protein</fullName>
    </submittedName>
</protein>